<evidence type="ECO:0000256" key="4">
    <source>
        <dbReference type="ARBA" id="ARBA00025742"/>
    </source>
</evidence>
<evidence type="ECO:0000256" key="1">
    <source>
        <dbReference type="ARBA" id="ARBA00022723"/>
    </source>
</evidence>
<keyword evidence="7" id="KW-0614">Plasmid</keyword>
<dbReference type="Gene3D" id="3.60.21.10">
    <property type="match status" value="1"/>
</dbReference>
<dbReference type="GO" id="GO:0016787">
    <property type="term" value="F:hydrolase activity"/>
    <property type="evidence" value="ECO:0007669"/>
    <property type="project" value="UniProtKB-KW"/>
</dbReference>
<evidence type="ECO:0000256" key="2">
    <source>
        <dbReference type="ARBA" id="ARBA00022801"/>
    </source>
</evidence>
<geneLocation type="plasmid" evidence="8">
    <name>prln3</name>
</geneLocation>
<dbReference type="SUPFAM" id="SSF56300">
    <property type="entry name" value="Metallo-dependent phosphatases"/>
    <property type="match status" value="1"/>
</dbReference>
<dbReference type="GO" id="GO:0046872">
    <property type="term" value="F:metal ion binding"/>
    <property type="evidence" value="ECO:0007669"/>
    <property type="project" value="UniProtKB-KW"/>
</dbReference>
<evidence type="ECO:0000256" key="3">
    <source>
        <dbReference type="ARBA" id="ARBA00023004"/>
    </source>
</evidence>
<dbReference type="PANTHER" id="PTHR42988:SF2">
    <property type="entry name" value="CYCLIC NUCLEOTIDE PHOSPHODIESTERASE CBUA0032-RELATED"/>
    <property type="match status" value="1"/>
</dbReference>
<dbReference type="EMBL" id="CP025015">
    <property type="protein sequence ID" value="AUW47197.1"/>
    <property type="molecule type" value="Genomic_DNA"/>
</dbReference>
<dbReference type="AlphaFoldDB" id="A0A2K9ZG17"/>
<accession>A0A2K9ZG17</accession>
<reference evidence="7 8" key="1">
    <citation type="submission" date="2017-11" db="EMBL/GenBank/DDBJ databases">
        <title>Complete genome of Rhizobium leguminosarum Norway, an ineffective micro-symbiont.</title>
        <authorList>
            <person name="Hoffrichter A."/>
            <person name="Liang J."/>
            <person name="Brachmann A."/>
            <person name="Marin M."/>
        </authorList>
    </citation>
    <scope>NUCLEOTIDE SEQUENCE [LARGE SCALE GENOMIC DNA]</scope>
    <source>
        <strain evidence="7 8">Norway</strain>
        <plasmid evidence="8">Plasmid prln3</plasmid>
    </source>
</reference>
<name>A0A2K9ZG17_RHILE</name>
<keyword evidence="1" id="KW-0479">Metal-binding</keyword>
<comment type="similarity">
    <text evidence="4">Belongs to the cyclic nucleotide phosphodiesterase class-III family.</text>
</comment>
<dbReference type="InterPro" id="IPR029052">
    <property type="entry name" value="Metallo-depent_PP-like"/>
</dbReference>
<evidence type="ECO:0000259" key="6">
    <source>
        <dbReference type="Pfam" id="PF24405"/>
    </source>
</evidence>
<dbReference type="InterPro" id="IPR004843">
    <property type="entry name" value="Calcineurin-like_PHP"/>
</dbReference>
<feature type="domain" description="Pua-like" evidence="6">
    <location>
        <begin position="8"/>
        <end position="115"/>
    </location>
</feature>
<evidence type="ECO:0000259" key="5">
    <source>
        <dbReference type="Pfam" id="PF00149"/>
    </source>
</evidence>
<gene>
    <name evidence="7" type="ORF">CUJ84_pRLN3000059</name>
</gene>
<feature type="domain" description="Calcineurin-like phosphoesterase" evidence="5">
    <location>
        <begin position="153"/>
        <end position="402"/>
    </location>
</feature>
<dbReference type="InterPro" id="IPR050884">
    <property type="entry name" value="CNP_phosphodiesterase-III"/>
</dbReference>
<organism evidence="7 8">
    <name type="scientific">Rhizobium leguminosarum</name>
    <dbReference type="NCBI Taxonomy" id="384"/>
    <lineage>
        <taxon>Bacteria</taxon>
        <taxon>Pseudomonadati</taxon>
        <taxon>Pseudomonadota</taxon>
        <taxon>Alphaproteobacteria</taxon>
        <taxon>Hyphomicrobiales</taxon>
        <taxon>Rhizobiaceae</taxon>
        <taxon>Rhizobium/Agrobacterium group</taxon>
        <taxon>Rhizobium</taxon>
    </lineage>
</organism>
<dbReference type="RefSeq" id="WP_105009707.1">
    <property type="nucleotide sequence ID" value="NZ_CP025015.1"/>
</dbReference>
<dbReference type="InterPro" id="IPR057406">
    <property type="entry name" value="Pua-like_dom"/>
</dbReference>
<evidence type="ECO:0000313" key="8">
    <source>
        <dbReference type="Proteomes" id="UP000238523"/>
    </source>
</evidence>
<evidence type="ECO:0000313" key="7">
    <source>
        <dbReference type="EMBL" id="AUW47197.1"/>
    </source>
</evidence>
<keyword evidence="2" id="KW-0378">Hydrolase</keyword>
<dbReference type="Proteomes" id="UP000238523">
    <property type="component" value="Plasmid pRLN3"/>
</dbReference>
<keyword evidence="3" id="KW-0408">Iron</keyword>
<proteinExistence type="inferred from homology"/>
<sequence>MAAPAIALRFRDTTVGIDTIRSHASILEAEGAVWWGWWKKDFENNHADFLKSAKRQLDVLIIDRSTRRMYRATAIDRLVGSDQLPELSLVPNYYRQSAHQIYGWFKLISLEKAETYDDSIGSKFGDGTFIVVDESLSVRPSAPVAGPKSERSSILHLSDLHFGPDYNFLRPNEKPSIGDPKKSLTDCVFEDLRRVGLQDDIESILVTGDFTSNGDWTDAMMGSIVTELTGLASRLGVELKNLLALPGNHDVVRYPAGNNIDIRNIAVENQAAFEHERNFRYFLSELLNRNVKEPLNYHKRLKLKEADVIIGLLNSCRILATEWTEYGYVGPSGLDVLQQMADEVPERETYRVMALHHHLLPVSEVEAPSKKGVTLSLDASELLDAAQFAGVNIALHGHQHMPKLARYQSIPLMGAEQKSPIVVVSNGSAGVSAARRPGGERNTYCVMTFTKEDVLLRMRELRSDGKPGSELYAGPVGTTPESPC</sequence>
<dbReference type="PANTHER" id="PTHR42988">
    <property type="entry name" value="PHOSPHOHYDROLASE"/>
    <property type="match status" value="1"/>
</dbReference>
<dbReference type="Pfam" id="PF24405">
    <property type="entry name" value="Pua-like"/>
    <property type="match status" value="1"/>
</dbReference>
<dbReference type="Pfam" id="PF00149">
    <property type="entry name" value="Metallophos"/>
    <property type="match status" value="1"/>
</dbReference>
<protein>
    <submittedName>
        <fullName evidence="7">Uncharacterized protein</fullName>
    </submittedName>
</protein>